<evidence type="ECO:0000313" key="7">
    <source>
        <dbReference type="EMBL" id="XDK24672.1"/>
    </source>
</evidence>
<keyword evidence="7" id="KW-0560">Oxidoreductase</keyword>
<proteinExistence type="predicted"/>
<evidence type="ECO:0000256" key="5">
    <source>
        <dbReference type="SAM" id="Phobius"/>
    </source>
</evidence>
<sequence length="265" mass="30109">MDEQSASIRLSVFLSVFVVMAIWEALLPARHSPVSKVRRWWGNLAMIVVGSVAARVVLPMTLTGIALWSAEHNFGVFHWLDTAIVFATILGVLLLDVVIYWQHRLSHTIPILWRLHQVHHADGHVDTTTGLRFHPFEIVMSLAIKALVVLLFGIPAVAVVIFEVALNGFAIFNHANIRLPKKWDDRLSYIFITQRVHRVHHSVKLNESNSNFGFSVSWWDRLFGSYKSQGEKSDETLDIGQNAFPANNDNASLWRLLTMPFAKRK</sequence>
<comment type="subcellular location">
    <subcellularLocation>
        <location evidence="1">Membrane</location>
    </subcellularLocation>
</comment>
<keyword evidence="2 5" id="KW-0812">Transmembrane</keyword>
<feature type="transmembrane region" description="Helical" evidence="5">
    <location>
        <begin position="44"/>
        <end position="70"/>
    </location>
</feature>
<dbReference type="PANTHER" id="PTHR11863">
    <property type="entry name" value="STEROL DESATURASE"/>
    <property type="match status" value="1"/>
</dbReference>
<evidence type="ECO:0000256" key="2">
    <source>
        <dbReference type="ARBA" id="ARBA00022692"/>
    </source>
</evidence>
<dbReference type="GO" id="GO:0008610">
    <property type="term" value="P:lipid biosynthetic process"/>
    <property type="evidence" value="ECO:0007669"/>
    <property type="project" value="InterPro"/>
</dbReference>
<evidence type="ECO:0000259" key="6">
    <source>
        <dbReference type="Pfam" id="PF04116"/>
    </source>
</evidence>
<feature type="transmembrane region" description="Helical" evidence="5">
    <location>
        <begin position="76"/>
        <end position="101"/>
    </location>
</feature>
<evidence type="ECO:0000256" key="4">
    <source>
        <dbReference type="ARBA" id="ARBA00023136"/>
    </source>
</evidence>
<reference evidence="7" key="1">
    <citation type="submission" date="2024-07" db="EMBL/GenBank/DDBJ databases">
        <title>Genome Analysis of a Potential Novel Vibrio Species Secreting pH- and Thermo-stable Alginate Lyase and its Application in Producing Alginate Oligosaccharides.</title>
        <authorList>
            <person name="Huang H."/>
            <person name="Bao K."/>
        </authorList>
    </citation>
    <scope>NUCLEOTIDE SEQUENCE</scope>
    <source>
        <strain evidence="7">HB236076</strain>
    </source>
</reference>
<evidence type="ECO:0000256" key="3">
    <source>
        <dbReference type="ARBA" id="ARBA00022989"/>
    </source>
</evidence>
<dbReference type="GO" id="GO:0016491">
    <property type="term" value="F:oxidoreductase activity"/>
    <property type="evidence" value="ECO:0007669"/>
    <property type="project" value="UniProtKB-KW"/>
</dbReference>
<feature type="transmembrane region" description="Helical" evidence="5">
    <location>
        <begin position="6"/>
        <end position="23"/>
    </location>
</feature>
<dbReference type="GO" id="GO:0016020">
    <property type="term" value="C:membrane"/>
    <property type="evidence" value="ECO:0007669"/>
    <property type="project" value="UniProtKB-SubCell"/>
</dbReference>
<feature type="domain" description="Fatty acid hydroxylase" evidence="6">
    <location>
        <begin position="89"/>
        <end position="225"/>
    </location>
</feature>
<dbReference type="EMBL" id="CP162601">
    <property type="protein sequence ID" value="XDK24672.1"/>
    <property type="molecule type" value="Genomic_DNA"/>
</dbReference>
<organism evidence="7">
    <name type="scientific">Vibrio sp. HB236076</name>
    <dbReference type="NCBI Taxonomy" id="3232307"/>
    <lineage>
        <taxon>Bacteria</taxon>
        <taxon>Pseudomonadati</taxon>
        <taxon>Pseudomonadota</taxon>
        <taxon>Gammaproteobacteria</taxon>
        <taxon>Vibrionales</taxon>
        <taxon>Vibrionaceae</taxon>
        <taxon>Vibrio</taxon>
    </lineage>
</organism>
<dbReference type="InterPro" id="IPR050307">
    <property type="entry name" value="Sterol_Desaturase_Related"/>
</dbReference>
<gene>
    <name evidence="7" type="ORF">AB0763_10770</name>
</gene>
<feature type="transmembrane region" description="Helical" evidence="5">
    <location>
        <begin position="142"/>
        <end position="172"/>
    </location>
</feature>
<name>A0AB39H9Q2_9VIBR</name>
<accession>A0AB39H9Q2</accession>
<keyword evidence="3 5" id="KW-1133">Transmembrane helix</keyword>
<dbReference type="KEGG" id="vih:AB0763_10770"/>
<dbReference type="AlphaFoldDB" id="A0AB39H9Q2"/>
<protein>
    <submittedName>
        <fullName evidence="7">Sterol desaturase family protein</fullName>
        <ecNumber evidence="7">1.-.-.-</ecNumber>
    </submittedName>
</protein>
<dbReference type="Pfam" id="PF04116">
    <property type="entry name" value="FA_hydroxylase"/>
    <property type="match status" value="1"/>
</dbReference>
<evidence type="ECO:0000256" key="1">
    <source>
        <dbReference type="ARBA" id="ARBA00004370"/>
    </source>
</evidence>
<dbReference type="InterPro" id="IPR006694">
    <property type="entry name" value="Fatty_acid_hydroxylase"/>
</dbReference>
<keyword evidence="4 5" id="KW-0472">Membrane</keyword>
<dbReference type="EC" id="1.-.-.-" evidence="7"/>
<dbReference type="RefSeq" id="WP_306100683.1">
    <property type="nucleotide sequence ID" value="NZ_CP162601.1"/>
</dbReference>
<dbReference type="GO" id="GO:0005506">
    <property type="term" value="F:iron ion binding"/>
    <property type="evidence" value="ECO:0007669"/>
    <property type="project" value="InterPro"/>
</dbReference>